<evidence type="ECO:0000313" key="9">
    <source>
        <dbReference type="EMBL" id="CCI41726.1"/>
    </source>
</evidence>
<reference evidence="9 10" key="1">
    <citation type="submission" date="2012-05" db="EMBL/GenBank/DDBJ databases">
        <title>Recombination and specialization in a pathogen metapopulation.</title>
        <authorList>
            <person name="Gardiner A."/>
            <person name="Kemen E."/>
            <person name="Schultz-Larsen T."/>
            <person name="MacLean D."/>
            <person name="Van Oosterhout C."/>
            <person name="Jones J.D.G."/>
        </authorList>
    </citation>
    <scope>NUCLEOTIDE SEQUENCE [LARGE SCALE GENOMIC DNA]</scope>
    <source>
        <strain evidence="9 10">Ac Nc2</strain>
    </source>
</reference>
<dbReference type="Pfam" id="PF17681">
    <property type="entry name" value="GCP_N_terminal"/>
    <property type="match status" value="1"/>
</dbReference>
<dbReference type="InParanoid" id="A0A024G4N8"/>
<dbReference type="InterPro" id="IPR040457">
    <property type="entry name" value="GCP_C"/>
</dbReference>
<dbReference type="GO" id="GO:0051011">
    <property type="term" value="F:microtubule minus-end binding"/>
    <property type="evidence" value="ECO:0007669"/>
    <property type="project" value="TreeGrafter"/>
</dbReference>
<feature type="domain" description="Gamma tubulin complex component protein N-terminal" evidence="8">
    <location>
        <begin position="3"/>
        <end position="316"/>
    </location>
</feature>
<dbReference type="FunCoup" id="A0A024G4N8">
    <property type="interactions" value="293"/>
</dbReference>
<name>A0A024G4N8_9STRA</name>
<comment type="caution">
    <text evidence="9">The sequence shown here is derived from an EMBL/GenBank/DDBJ whole genome shotgun (WGS) entry which is preliminary data.</text>
</comment>
<dbReference type="EMBL" id="CAIX01000024">
    <property type="protein sequence ID" value="CCI41726.1"/>
    <property type="molecule type" value="Genomic_DNA"/>
</dbReference>
<dbReference type="PANTHER" id="PTHR19302">
    <property type="entry name" value="GAMMA TUBULIN COMPLEX PROTEIN"/>
    <property type="match status" value="1"/>
</dbReference>
<keyword evidence="10" id="KW-1185">Reference proteome</keyword>
<dbReference type="InterPro" id="IPR042241">
    <property type="entry name" value="GCP_C_sf"/>
</dbReference>
<dbReference type="GO" id="GO:0051321">
    <property type="term" value="P:meiotic cell cycle"/>
    <property type="evidence" value="ECO:0007669"/>
    <property type="project" value="TreeGrafter"/>
</dbReference>
<dbReference type="GO" id="GO:0007020">
    <property type="term" value="P:microtubule nucleation"/>
    <property type="evidence" value="ECO:0007669"/>
    <property type="project" value="InterPro"/>
</dbReference>
<proteinExistence type="inferred from homology"/>
<evidence type="ECO:0000256" key="1">
    <source>
        <dbReference type="ARBA" id="ARBA00004267"/>
    </source>
</evidence>
<evidence type="ECO:0000259" key="7">
    <source>
        <dbReference type="Pfam" id="PF04130"/>
    </source>
</evidence>
<dbReference type="Proteomes" id="UP000053237">
    <property type="component" value="Unassembled WGS sequence"/>
</dbReference>
<dbReference type="OrthoDB" id="78652at2759"/>
<dbReference type="STRING" id="65357.A0A024G4N8"/>
<sequence>MHHELFLALFGHVGDLIDVRDDGYYIRPEVSILSDAQKVQVNQLLNLGFNYTILQEFVRIAQTTTSYASVYVTGLSHGIEHYLEKYGHTVVQLEESILSSRVLTPIPQLMYELQDFIEIFPELRKLVERIHPSACKLANKERGDDDPVIHHKTITGPSLLELLYALSVTGYPRVRECIHYLHQCCHRILYKQMISWMLYGTLLDPYQEFFVKIASKHQKLKSGEWDTMTFTLDLNAIPGSYMPVSIAESIYFIGKSMQILMANGKQNRGFCEVIEQESHEIVNVINELAREDTFDILQVEHAIESIRARVAKHLYQNVVVHAEFIQCFDAIKQFFLLSRGELYQTFIEESFSIMQTKPSVKLQETLKHNIWKQTLQDLQLDRDDFAASIHLRLPLQTFFFRRFHVLDGLQIHNISNEKTGKWLEARQQEALGRIFGLVWWKSEQYERYPFSTKIEIQVPSSSELDDITPWSSKLLILLQSTPSFDATIFSNEGGLVFENESSTRCLGIELDLRRPDRCASVLVVQSSFHSYTKKTSNSSQFSHWERMEQCCTDRSVHVAMHMVSEKCPIATIELQYSRIQLANASNKNQMSYKKGISIQVNEIPVLESLVDVEEILDLRPSNDKYWLGLGLGPRLRVAAWSCEKYSIKAFRESNQILTKNQTLPPRELWNHLCLHPHIPWPLPLLITKDDLQLYNNLFQFCFRLKRIGYALEHTWKIDSLRRYSKQKSLLAISALRNRMSYVIQNIQIYFQVLVIEANFHKCREEMQMSDNFDQVKRLHECFLAALIKQCYIYSRTIMTALDDIIQCCWHFVDLILACDQASLDSAEERYKFRSLETEFVQRLDFFCGVLQHSGQARDLSFLLEYNEFFIRPQERH</sequence>
<dbReference type="GO" id="GO:0051225">
    <property type="term" value="P:spindle assembly"/>
    <property type="evidence" value="ECO:0007669"/>
    <property type="project" value="TreeGrafter"/>
</dbReference>
<dbReference type="GO" id="GO:0005874">
    <property type="term" value="C:microtubule"/>
    <property type="evidence" value="ECO:0007669"/>
    <property type="project" value="UniProtKB-KW"/>
</dbReference>
<dbReference type="PANTHER" id="PTHR19302:SF27">
    <property type="entry name" value="GAMMA-TUBULIN COMPLEX COMPONENT 4"/>
    <property type="match status" value="1"/>
</dbReference>
<evidence type="ECO:0000256" key="5">
    <source>
        <dbReference type="ARBA" id="ARBA00023212"/>
    </source>
</evidence>
<evidence type="ECO:0000256" key="6">
    <source>
        <dbReference type="RuleBase" id="RU363050"/>
    </source>
</evidence>
<dbReference type="GO" id="GO:0000278">
    <property type="term" value="P:mitotic cell cycle"/>
    <property type="evidence" value="ECO:0007669"/>
    <property type="project" value="TreeGrafter"/>
</dbReference>
<evidence type="ECO:0000259" key="8">
    <source>
        <dbReference type="Pfam" id="PF17681"/>
    </source>
</evidence>
<evidence type="ECO:0000313" key="10">
    <source>
        <dbReference type="Proteomes" id="UP000053237"/>
    </source>
</evidence>
<accession>A0A024G4N8</accession>
<dbReference type="GO" id="GO:0031122">
    <property type="term" value="P:cytoplasmic microtubule organization"/>
    <property type="evidence" value="ECO:0007669"/>
    <property type="project" value="TreeGrafter"/>
</dbReference>
<feature type="domain" description="Gamma tubulin complex component C-terminal" evidence="7">
    <location>
        <begin position="638"/>
        <end position="869"/>
    </location>
</feature>
<comment type="subcellular location">
    <subcellularLocation>
        <location evidence="1 6">Cytoplasm</location>
        <location evidence="1 6">Cytoskeleton</location>
        <location evidence="1 6">Microtubule organizing center</location>
    </subcellularLocation>
</comment>
<comment type="similarity">
    <text evidence="2 6">Belongs to the TUBGCP family.</text>
</comment>
<dbReference type="InterPro" id="IPR007259">
    <property type="entry name" value="GCP"/>
</dbReference>
<dbReference type="GO" id="GO:0000930">
    <property type="term" value="C:gamma-tubulin complex"/>
    <property type="evidence" value="ECO:0007669"/>
    <property type="project" value="TreeGrafter"/>
</dbReference>
<dbReference type="InterPro" id="IPR041470">
    <property type="entry name" value="GCP_N"/>
</dbReference>
<protein>
    <recommendedName>
        <fullName evidence="6">Spindle pole body component</fullName>
    </recommendedName>
</protein>
<organism evidence="9 10">
    <name type="scientific">Albugo candida</name>
    <dbReference type="NCBI Taxonomy" id="65357"/>
    <lineage>
        <taxon>Eukaryota</taxon>
        <taxon>Sar</taxon>
        <taxon>Stramenopiles</taxon>
        <taxon>Oomycota</taxon>
        <taxon>Peronosporomycetes</taxon>
        <taxon>Albuginales</taxon>
        <taxon>Albuginaceae</taxon>
        <taxon>Albugo</taxon>
    </lineage>
</organism>
<dbReference type="GO" id="GO:0043015">
    <property type="term" value="F:gamma-tubulin binding"/>
    <property type="evidence" value="ECO:0007669"/>
    <property type="project" value="InterPro"/>
</dbReference>
<evidence type="ECO:0000256" key="4">
    <source>
        <dbReference type="ARBA" id="ARBA00022701"/>
    </source>
</evidence>
<evidence type="ECO:0000256" key="2">
    <source>
        <dbReference type="ARBA" id="ARBA00010337"/>
    </source>
</evidence>
<evidence type="ECO:0000256" key="3">
    <source>
        <dbReference type="ARBA" id="ARBA00022490"/>
    </source>
</evidence>
<keyword evidence="3 6" id="KW-0963">Cytoplasm</keyword>
<dbReference type="Pfam" id="PF04130">
    <property type="entry name" value="GCP_C_terminal"/>
    <property type="match status" value="1"/>
</dbReference>
<gene>
    <name evidence="9" type="ORF">BN9_025100</name>
</gene>
<dbReference type="AlphaFoldDB" id="A0A024G4N8"/>
<keyword evidence="5 6" id="KW-0206">Cytoskeleton</keyword>
<dbReference type="Gene3D" id="1.20.120.1900">
    <property type="entry name" value="Gamma-tubulin complex, C-terminal domain"/>
    <property type="match status" value="2"/>
</dbReference>
<keyword evidence="4 6" id="KW-0493">Microtubule</keyword>
<dbReference type="GO" id="GO:0000922">
    <property type="term" value="C:spindle pole"/>
    <property type="evidence" value="ECO:0007669"/>
    <property type="project" value="InterPro"/>
</dbReference>